<dbReference type="PATRIC" id="fig|1434120.4.peg.3923"/>
<feature type="transmembrane region" description="Helical" evidence="6">
    <location>
        <begin position="145"/>
        <end position="163"/>
    </location>
</feature>
<keyword evidence="2" id="KW-1003">Cell membrane</keyword>
<feature type="transmembrane region" description="Helical" evidence="6">
    <location>
        <begin position="209"/>
        <end position="229"/>
    </location>
</feature>
<feature type="transmembrane region" description="Helical" evidence="6">
    <location>
        <begin position="249"/>
        <end position="271"/>
    </location>
</feature>
<gene>
    <name evidence="7" type="ORF">MSSIT_3022</name>
</gene>
<dbReference type="InterPro" id="IPR002797">
    <property type="entry name" value="Polysacc_synth"/>
</dbReference>
<organism evidence="7 8">
    <name type="scientific">Methanosarcina siciliae T4/M</name>
    <dbReference type="NCBI Taxonomy" id="1434120"/>
    <lineage>
        <taxon>Archaea</taxon>
        <taxon>Methanobacteriati</taxon>
        <taxon>Methanobacteriota</taxon>
        <taxon>Stenosarchaea group</taxon>
        <taxon>Methanomicrobia</taxon>
        <taxon>Methanosarcinales</taxon>
        <taxon>Methanosarcinaceae</taxon>
        <taxon>Methanosarcina</taxon>
    </lineage>
</organism>
<feature type="transmembrane region" description="Helical" evidence="6">
    <location>
        <begin position="292"/>
        <end position="317"/>
    </location>
</feature>
<feature type="transmembrane region" description="Helical" evidence="6">
    <location>
        <begin position="12"/>
        <end position="33"/>
    </location>
</feature>
<feature type="transmembrane region" description="Helical" evidence="6">
    <location>
        <begin position="415"/>
        <end position="432"/>
    </location>
</feature>
<keyword evidence="4 6" id="KW-1133">Transmembrane helix</keyword>
<sequence length="483" mass="54339">MNTIQKIAKNTGFLLVGRITTKIINLFVIIYMVRYLGDAGYGKYAFAFAFISFFNIISELGTHNIVVREIARSPEIANKLIGNAVLISIVSSITALSLSVLTIHFLDYPVETKYLVQLASLELLLGALSPFGAIYEANLEMKYSVIFGVLNRLFLFVSTFVIIYYDLGLILLVLATVASDALYSVLAMIYSRKYIRPKFYLDIDLCKSLLKESIPLALTSVFIIIYFRIDVVMLSMMKGDSEVGIYSAAYRLTEAFTFIPNIYMVSMFPLMSRYFKNSKENLTLAYIKSFKYLLSISLPLAAIVTFFADEIIYILYGNQVHEAVAVLKILIWATAIMFINYSLVQLLVSINRQKVTTISTAICAFINIGLNYLLIPQLSYQGAALATVATELINALIMIYYLPNFISLAKLIYDIRAPVMASILMFLLMFAINSYNELFAIPIIISYPILIYLLGGIDKEDKKLFNKLIGKQMDNNIHASSVE</sequence>
<feature type="transmembrane region" description="Helical" evidence="6">
    <location>
        <begin position="45"/>
        <end position="68"/>
    </location>
</feature>
<feature type="transmembrane region" description="Helical" evidence="6">
    <location>
        <begin position="380"/>
        <end position="403"/>
    </location>
</feature>
<dbReference type="EMBL" id="CP009506">
    <property type="protein sequence ID" value="AKB29741.1"/>
    <property type="molecule type" value="Genomic_DNA"/>
</dbReference>
<dbReference type="CDD" id="cd13128">
    <property type="entry name" value="MATE_Wzx_like"/>
    <property type="match status" value="1"/>
</dbReference>
<accession>A0A0E3L967</accession>
<evidence type="ECO:0000313" key="8">
    <source>
        <dbReference type="Proteomes" id="UP000033111"/>
    </source>
</evidence>
<dbReference type="Pfam" id="PF01943">
    <property type="entry name" value="Polysacc_synt"/>
    <property type="match status" value="1"/>
</dbReference>
<dbReference type="KEGG" id="msw:MSSIT_3022"/>
<dbReference type="HOGENOM" id="CLU_022017_6_2_2"/>
<dbReference type="OrthoDB" id="19148at2157"/>
<keyword evidence="3 6" id="KW-0812">Transmembrane</keyword>
<evidence type="ECO:0000256" key="3">
    <source>
        <dbReference type="ARBA" id="ARBA00022692"/>
    </source>
</evidence>
<dbReference type="Proteomes" id="UP000033111">
    <property type="component" value="Chromosome"/>
</dbReference>
<dbReference type="AlphaFoldDB" id="A0A0E3L967"/>
<dbReference type="GO" id="GO:0005886">
    <property type="term" value="C:plasma membrane"/>
    <property type="evidence" value="ECO:0007669"/>
    <property type="project" value="UniProtKB-SubCell"/>
</dbReference>
<dbReference type="RefSeq" id="WP_048173543.1">
    <property type="nucleotide sequence ID" value="NZ_CP009506.1"/>
</dbReference>
<reference evidence="7 8" key="1">
    <citation type="submission" date="2014-07" db="EMBL/GenBank/DDBJ databases">
        <title>Methanogenic archaea and the global carbon cycle.</title>
        <authorList>
            <person name="Henriksen J.R."/>
            <person name="Luke J."/>
            <person name="Reinhart S."/>
            <person name="Benedict M.N."/>
            <person name="Youngblut N.D."/>
            <person name="Metcalf M.E."/>
            <person name="Whitaker R.J."/>
            <person name="Metcalf W.W."/>
        </authorList>
    </citation>
    <scope>NUCLEOTIDE SEQUENCE [LARGE SCALE GENOMIC DNA]</scope>
    <source>
        <strain evidence="7 8">T4/M</strain>
    </source>
</reference>
<keyword evidence="5 6" id="KW-0472">Membrane</keyword>
<evidence type="ECO:0000256" key="6">
    <source>
        <dbReference type="SAM" id="Phobius"/>
    </source>
</evidence>
<name>A0A0E3L967_9EURY</name>
<feature type="transmembrane region" description="Helical" evidence="6">
    <location>
        <begin position="438"/>
        <end position="457"/>
    </location>
</feature>
<evidence type="ECO:0000313" key="7">
    <source>
        <dbReference type="EMBL" id="AKB29741.1"/>
    </source>
</evidence>
<dbReference type="PANTHER" id="PTHR30250">
    <property type="entry name" value="PST FAMILY PREDICTED COLANIC ACID TRANSPORTER"/>
    <property type="match status" value="1"/>
</dbReference>
<dbReference type="PANTHER" id="PTHR30250:SF11">
    <property type="entry name" value="O-ANTIGEN TRANSPORTER-RELATED"/>
    <property type="match status" value="1"/>
</dbReference>
<feature type="transmembrane region" description="Helical" evidence="6">
    <location>
        <begin position="114"/>
        <end position="133"/>
    </location>
</feature>
<protein>
    <submittedName>
        <fullName evidence="7">Membrane protein involved in the export of O-antigen, teichoic acid lipoteichoic acids</fullName>
    </submittedName>
</protein>
<evidence type="ECO:0000256" key="4">
    <source>
        <dbReference type="ARBA" id="ARBA00022989"/>
    </source>
</evidence>
<dbReference type="GeneID" id="24861923"/>
<comment type="subcellular location">
    <subcellularLocation>
        <location evidence="1">Cell membrane</location>
        <topology evidence="1">Multi-pass membrane protein</topology>
    </subcellularLocation>
</comment>
<feature type="transmembrane region" description="Helical" evidence="6">
    <location>
        <begin position="355"/>
        <end position="374"/>
    </location>
</feature>
<evidence type="ECO:0000256" key="5">
    <source>
        <dbReference type="ARBA" id="ARBA00023136"/>
    </source>
</evidence>
<proteinExistence type="predicted"/>
<keyword evidence="8" id="KW-1185">Reference proteome</keyword>
<feature type="transmembrane region" description="Helical" evidence="6">
    <location>
        <begin position="169"/>
        <end position="189"/>
    </location>
</feature>
<evidence type="ECO:0000256" key="2">
    <source>
        <dbReference type="ARBA" id="ARBA00022475"/>
    </source>
</evidence>
<dbReference type="InterPro" id="IPR050833">
    <property type="entry name" value="Poly_Biosynth_Transport"/>
</dbReference>
<evidence type="ECO:0000256" key="1">
    <source>
        <dbReference type="ARBA" id="ARBA00004651"/>
    </source>
</evidence>
<feature type="transmembrane region" description="Helical" evidence="6">
    <location>
        <begin position="80"/>
        <end position="102"/>
    </location>
</feature>
<feature type="transmembrane region" description="Helical" evidence="6">
    <location>
        <begin position="329"/>
        <end position="348"/>
    </location>
</feature>